<proteinExistence type="inferred from homology"/>
<dbReference type="Pfam" id="PF02779">
    <property type="entry name" value="Transket_pyr"/>
    <property type="match status" value="1"/>
</dbReference>
<evidence type="ECO:0000256" key="7">
    <source>
        <dbReference type="ARBA" id="ARBA00022977"/>
    </source>
</evidence>
<dbReference type="UniPathway" id="UPA00064">
    <property type="reaction ID" value="UER00091"/>
</dbReference>
<feature type="binding site" evidence="10">
    <location>
        <begin position="119"/>
        <end position="121"/>
    </location>
    <ligand>
        <name>thiamine diphosphate</name>
        <dbReference type="ChEBI" id="CHEBI:58937"/>
    </ligand>
</feature>
<dbReference type="RefSeq" id="WP_021069590.1">
    <property type="nucleotide sequence ID" value="NZ_ATDL01000010.1"/>
</dbReference>
<feature type="binding site" evidence="10">
    <location>
        <position position="377"/>
    </location>
    <ligand>
        <name>thiamine diphosphate</name>
        <dbReference type="ChEBI" id="CHEBI:58937"/>
    </ligand>
</feature>
<keyword evidence="6 10" id="KW-0460">Magnesium</keyword>
<dbReference type="PANTHER" id="PTHR43322">
    <property type="entry name" value="1-D-DEOXYXYLULOSE 5-PHOSPHATE SYNTHASE-RELATED"/>
    <property type="match status" value="1"/>
</dbReference>
<feature type="binding site" evidence="10">
    <location>
        <position position="180"/>
    </location>
    <ligand>
        <name>thiamine diphosphate</name>
        <dbReference type="ChEBI" id="CHEBI:58937"/>
    </ligand>
</feature>
<dbReference type="GO" id="GO:0030976">
    <property type="term" value="F:thiamine pyrophosphate binding"/>
    <property type="evidence" value="ECO:0007669"/>
    <property type="project" value="UniProtKB-UniRule"/>
</dbReference>
<feature type="binding site" evidence="10">
    <location>
        <position position="78"/>
    </location>
    <ligand>
        <name>thiamine diphosphate</name>
        <dbReference type="ChEBI" id="CHEBI:58937"/>
    </ligand>
</feature>
<evidence type="ECO:0000256" key="9">
    <source>
        <dbReference type="ARBA" id="ARBA00023229"/>
    </source>
</evidence>
<dbReference type="InterPro" id="IPR020826">
    <property type="entry name" value="Transketolase_BS"/>
</dbReference>
<dbReference type="PROSITE" id="PS00802">
    <property type="entry name" value="TRANSKETOLASE_2"/>
    <property type="match status" value="1"/>
</dbReference>
<dbReference type="AlphaFoldDB" id="U2HXW7"/>
<dbReference type="InterPro" id="IPR049557">
    <property type="entry name" value="Transketolase_CS"/>
</dbReference>
<comment type="cofactor">
    <cofactor evidence="10">
        <name>thiamine diphosphate</name>
        <dbReference type="ChEBI" id="CHEBI:58937"/>
    </cofactor>
    <text evidence="10">Binds 1 thiamine pyrophosphate per subunit.</text>
</comment>
<dbReference type="Pfam" id="PF02780">
    <property type="entry name" value="Transketolase_C"/>
    <property type="match status" value="1"/>
</dbReference>
<dbReference type="STRING" id="1346330.M472_15100"/>
<feature type="binding site" evidence="10">
    <location>
        <position position="151"/>
    </location>
    <ligand>
        <name>Mg(2+)</name>
        <dbReference type="ChEBI" id="CHEBI:18420"/>
    </ligand>
</feature>
<evidence type="ECO:0000256" key="10">
    <source>
        <dbReference type="HAMAP-Rule" id="MF_00315"/>
    </source>
</evidence>
<dbReference type="PATRIC" id="fig|1346330.5.peg.1409"/>
<dbReference type="InterPro" id="IPR029061">
    <property type="entry name" value="THDP-binding"/>
</dbReference>
<dbReference type="InterPro" id="IPR005475">
    <property type="entry name" value="Transketolase-like_Pyr-bd"/>
</dbReference>
<evidence type="ECO:0000313" key="13">
    <source>
        <dbReference type="Proteomes" id="UP000016584"/>
    </source>
</evidence>
<dbReference type="SMART" id="SM00861">
    <property type="entry name" value="Transket_pyr"/>
    <property type="match status" value="1"/>
</dbReference>
<feature type="domain" description="Transketolase-like pyrimidine-binding" evidence="11">
    <location>
        <begin position="326"/>
        <end position="491"/>
    </location>
</feature>
<dbReference type="FunFam" id="3.40.50.970:FF:000005">
    <property type="entry name" value="1-deoxy-D-xylulose-5-phosphate synthase"/>
    <property type="match status" value="1"/>
</dbReference>
<comment type="subunit">
    <text evidence="3 10">Homodimer.</text>
</comment>
<dbReference type="GO" id="GO:0000287">
    <property type="term" value="F:magnesium ion binding"/>
    <property type="evidence" value="ECO:0007669"/>
    <property type="project" value="UniProtKB-UniRule"/>
</dbReference>
<keyword evidence="9 10" id="KW-0414">Isoprene biosynthesis</keyword>
<dbReference type="EC" id="2.2.1.7" evidence="10"/>
<dbReference type="GO" id="GO:0009228">
    <property type="term" value="P:thiamine biosynthetic process"/>
    <property type="evidence" value="ECO:0007669"/>
    <property type="project" value="UniProtKB-UniRule"/>
</dbReference>
<keyword evidence="7 10" id="KW-0784">Thiamine biosynthesis</keyword>
<dbReference type="Proteomes" id="UP000016584">
    <property type="component" value="Unassembled WGS sequence"/>
</dbReference>
<keyword evidence="4 10" id="KW-0808">Transferase</keyword>
<feature type="binding site" evidence="10">
    <location>
        <position position="180"/>
    </location>
    <ligand>
        <name>Mg(2+)</name>
        <dbReference type="ChEBI" id="CHEBI:18420"/>
    </ligand>
</feature>
<dbReference type="EMBL" id="ATDL01000010">
    <property type="protein sequence ID" value="ERJ60090.1"/>
    <property type="molecule type" value="Genomic_DNA"/>
</dbReference>
<dbReference type="Gene3D" id="3.40.50.920">
    <property type="match status" value="1"/>
</dbReference>
<comment type="cofactor">
    <cofactor evidence="10">
        <name>Mg(2+)</name>
        <dbReference type="ChEBI" id="CHEBI:18420"/>
    </cofactor>
    <text evidence="10">Binds 1 Mg(2+) ion per subunit.</text>
</comment>
<dbReference type="eggNOG" id="COG1154">
    <property type="taxonomic scope" value="Bacteria"/>
</dbReference>
<keyword evidence="8 10" id="KW-0786">Thiamine pyrophosphate</keyword>
<keyword evidence="13" id="KW-1185">Reference proteome</keyword>
<dbReference type="OrthoDB" id="9803371at2"/>
<evidence type="ECO:0000256" key="6">
    <source>
        <dbReference type="ARBA" id="ARBA00022842"/>
    </source>
</evidence>
<evidence type="ECO:0000256" key="3">
    <source>
        <dbReference type="ARBA" id="ARBA00011738"/>
    </source>
</evidence>
<dbReference type="GO" id="GO:0008661">
    <property type="term" value="F:1-deoxy-D-xylulose-5-phosphate synthase activity"/>
    <property type="evidence" value="ECO:0007669"/>
    <property type="project" value="UniProtKB-UniRule"/>
</dbReference>
<organism evidence="12 13">
    <name type="scientific">Sphingobacterium paucimobilis HER1398</name>
    <dbReference type="NCBI Taxonomy" id="1346330"/>
    <lineage>
        <taxon>Bacteria</taxon>
        <taxon>Pseudomonadati</taxon>
        <taxon>Bacteroidota</taxon>
        <taxon>Sphingobacteriia</taxon>
        <taxon>Sphingobacteriales</taxon>
        <taxon>Sphingobacteriaceae</taxon>
        <taxon>Sphingobacterium</taxon>
    </lineage>
</organism>
<dbReference type="GO" id="GO:0019288">
    <property type="term" value="P:isopentenyl diphosphate biosynthetic process, methylerythritol 4-phosphate pathway"/>
    <property type="evidence" value="ECO:0007669"/>
    <property type="project" value="TreeGrafter"/>
</dbReference>
<name>U2HXW7_9SPHI</name>
<evidence type="ECO:0000313" key="12">
    <source>
        <dbReference type="EMBL" id="ERJ60090.1"/>
    </source>
</evidence>
<dbReference type="GO" id="GO:0005829">
    <property type="term" value="C:cytosol"/>
    <property type="evidence" value="ECO:0007669"/>
    <property type="project" value="TreeGrafter"/>
</dbReference>
<accession>U2HXW7</accession>
<evidence type="ECO:0000256" key="8">
    <source>
        <dbReference type="ARBA" id="ARBA00023052"/>
    </source>
</evidence>
<dbReference type="InterPro" id="IPR005477">
    <property type="entry name" value="Dxylulose-5-P_synthase"/>
</dbReference>
<comment type="catalytic activity">
    <reaction evidence="10">
        <text>D-glyceraldehyde 3-phosphate + pyruvate + H(+) = 1-deoxy-D-xylulose 5-phosphate + CO2</text>
        <dbReference type="Rhea" id="RHEA:12605"/>
        <dbReference type="ChEBI" id="CHEBI:15361"/>
        <dbReference type="ChEBI" id="CHEBI:15378"/>
        <dbReference type="ChEBI" id="CHEBI:16526"/>
        <dbReference type="ChEBI" id="CHEBI:57792"/>
        <dbReference type="ChEBI" id="CHEBI:59776"/>
        <dbReference type="EC" id="2.2.1.7"/>
    </reaction>
</comment>
<comment type="similarity">
    <text evidence="2 10">Belongs to the transketolase family. DXPS subfamily.</text>
</comment>
<gene>
    <name evidence="10" type="primary">dxs</name>
    <name evidence="12" type="ORF">M472_15100</name>
</gene>
<dbReference type="InterPro" id="IPR009014">
    <property type="entry name" value="Transketo_C/PFOR_II"/>
</dbReference>
<protein>
    <recommendedName>
        <fullName evidence="10">1-deoxy-D-xylulose-5-phosphate synthase</fullName>
        <ecNumber evidence="10">2.2.1.7</ecNumber>
    </recommendedName>
    <alternativeName>
        <fullName evidence="10">1-deoxyxylulose-5-phosphate synthase</fullName>
        <shortName evidence="10">DXP synthase</shortName>
        <shortName evidence="10">DXPS</shortName>
    </alternativeName>
</protein>
<feature type="binding site" evidence="10">
    <location>
        <begin position="152"/>
        <end position="153"/>
    </location>
    <ligand>
        <name>thiamine diphosphate</name>
        <dbReference type="ChEBI" id="CHEBI:58937"/>
    </ligand>
</feature>
<dbReference type="CDD" id="cd07033">
    <property type="entry name" value="TPP_PYR_DXS_TK_like"/>
    <property type="match status" value="1"/>
</dbReference>
<reference evidence="12 13" key="1">
    <citation type="journal article" date="2013" name="Genome Announc.">
        <title>The Draft Genome Sequence of Sphingomonas paucimobilis Strain HER1398 (Proteobacteria), Host to the Giant PAU Phage, Indicates That It Is a Member of the Genus Sphingobacterium (Bacteroidetes).</title>
        <authorList>
            <person name="White R.A.III."/>
            <person name="Suttle C.A."/>
        </authorList>
    </citation>
    <scope>NUCLEOTIDE SEQUENCE [LARGE SCALE GENOMIC DNA]</scope>
    <source>
        <strain evidence="12 13">HER1398</strain>
    </source>
</reference>
<keyword evidence="5 10" id="KW-0479">Metal-binding</keyword>
<comment type="caution">
    <text evidence="12">The sequence shown here is derived from an EMBL/GenBank/DDBJ whole genome shotgun (WGS) entry which is preliminary data.</text>
</comment>
<dbReference type="GO" id="GO:0016114">
    <property type="term" value="P:terpenoid biosynthetic process"/>
    <property type="evidence" value="ECO:0007669"/>
    <property type="project" value="UniProtKB-UniRule"/>
</dbReference>
<evidence type="ECO:0000256" key="1">
    <source>
        <dbReference type="ARBA" id="ARBA00004980"/>
    </source>
</evidence>
<dbReference type="PROSITE" id="PS00801">
    <property type="entry name" value="TRANSKETOLASE_1"/>
    <property type="match status" value="1"/>
</dbReference>
<dbReference type="SUPFAM" id="SSF52518">
    <property type="entry name" value="Thiamin diphosphate-binding fold (THDP-binding)"/>
    <property type="match status" value="2"/>
</dbReference>
<evidence type="ECO:0000256" key="2">
    <source>
        <dbReference type="ARBA" id="ARBA00011081"/>
    </source>
</evidence>
<dbReference type="InterPro" id="IPR033248">
    <property type="entry name" value="Transketolase_C"/>
</dbReference>
<dbReference type="NCBIfam" id="NF003933">
    <property type="entry name" value="PRK05444.2-2"/>
    <property type="match status" value="1"/>
</dbReference>
<evidence type="ECO:0000256" key="5">
    <source>
        <dbReference type="ARBA" id="ARBA00022723"/>
    </source>
</evidence>
<comment type="function">
    <text evidence="10">Catalyzes the acyloin condensation reaction between C atoms 2 and 3 of pyruvate and glyceraldehyde 3-phosphate to yield 1-deoxy-D-xylulose-5-phosphate (DXP).</text>
</comment>
<feature type="binding site" evidence="10">
    <location>
        <position position="292"/>
    </location>
    <ligand>
        <name>thiamine diphosphate</name>
        <dbReference type="ChEBI" id="CHEBI:58937"/>
    </ligand>
</feature>
<evidence type="ECO:0000256" key="4">
    <source>
        <dbReference type="ARBA" id="ARBA00022679"/>
    </source>
</evidence>
<dbReference type="PANTHER" id="PTHR43322:SF5">
    <property type="entry name" value="1-DEOXY-D-XYLULOSE-5-PHOSPHATE SYNTHASE, CHLOROPLASTIC"/>
    <property type="match status" value="1"/>
</dbReference>
<dbReference type="Gene3D" id="3.40.50.970">
    <property type="match status" value="2"/>
</dbReference>
<dbReference type="CDD" id="cd02007">
    <property type="entry name" value="TPP_DXS"/>
    <property type="match status" value="1"/>
</dbReference>
<comment type="pathway">
    <text evidence="1 10">Metabolic intermediate biosynthesis; 1-deoxy-D-xylulose 5-phosphate biosynthesis; 1-deoxy-D-xylulose 5-phosphate from D-glyceraldehyde 3-phosphate and pyruvate: step 1/1.</text>
</comment>
<dbReference type="NCBIfam" id="TIGR00204">
    <property type="entry name" value="dxs"/>
    <property type="match status" value="1"/>
</dbReference>
<dbReference type="Pfam" id="PF13292">
    <property type="entry name" value="DXP_synthase_N"/>
    <property type="match status" value="1"/>
</dbReference>
<evidence type="ECO:0000259" key="11">
    <source>
        <dbReference type="SMART" id="SM00861"/>
    </source>
</evidence>
<sequence>MQVEAGELLKGIQFPSDLRNLKDSELEEVCKELRQYIIDVVSVNGGHFAASLGVVELTVALHYVLNTPYDQIIFDVGHQAYGHKILTGRRDLFHTNRILGGISGFPKRGESEYDAFGVGHSSTSISAALGMAVASAYKGETDRQHVAVIGDGALTGGMAFEALNHAGIEKSNLLVILNDNCMSIDPNVGAMKEYLTSITTSKSYNRFRDDLIAVLAKISKNGPDAYGWAKKLELSIKGTLLKNSNLFESLNFRYFGPVDGHDVNKLVKTLEDLKHISGPKLLHVVTVKGKGYALAEKDQTKWHAPGLFDKITGEIKKSTPEKPQPPKYQDVFGHTLVELAESNLQIMGITPAMPSGSSMNIMMNAMPDRAFDVGIAEQHAVTFSAGLATQGLVPFCNIYSSFMQRAYDQVIHDVALQNLNVVFCLDRAGLVGADGPTHHGAYDIAFMRCIPNMTIAAPMNEEELRNMMYTAQLKDMGPFVIRYPRGSGVMTDWKRPFRALEIGKGRKLVDGEEVAVLSFGHVGNEVSKAFHTLNAEGIYPAHYDIRFVKPIDENLLHEVFKKFKKVITIEDGILPGGFGSAVLEFMADHRYTADLVRLGIPDEIVDHGEQPELWRLCNYDANAVVEECRKLMKSQPTKTMVS</sequence>
<dbReference type="HAMAP" id="MF_00315">
    <property type="entry name" value="DXP_synth"/>
    <property type="match status" value="1"/>
</dbReference>
<dbReference type="SUPFAM" id="SSF52922">
    <property type="entry name" value="TK C-terminal domain-like"/>
    <property type="match status" value="1"/>
</dbReference>